<dbReference type="InterPro" id="IPR036683">
    <property type="entry name" value="CO_DH_flav_C_dom_sf"/>
</dbReference>
<dbReference type="InterPro" id="IPR016166">
    <property type="entry name" value="FAD-bd_PCMH"/>
</dbReference>
<reference evidence="3" key="1">
    <citation type="journal article" date="2019" name="Int. J. Syst. Evol. Microbiol.">
        <title>The Global Catalogue of Microorganisms (GCM) 10K type strain sequencing project: providing services to taxonomists for standard genome sequencing and annotation.</title>
        <authorList>
            <consortium name="The Broad Institute Genomics Platform"/>
            <consortium name="The Broad Institute Genome Sequencing Center for Infectious Disease"/>
            <person name="Wu L."/>
            <person name="Ma J."/>
        </authorList>
    </citation>
    <scope>NUCLEOTIDE SEQUENCE [LARGE SCALE GENOMIC DNA]</scope>
    <source>
        <strain evidence="3">CGMCC 4.7139</strain>
    </source>
</reference>
<dbReference type="SUPFAM" id="SSF56176">
    <property type="entry name" value="FAD-binding/transporter-associated domain-like"/>
    <property type="match status" value="1"/>
</dbReference>
<dbReference type="InterPro" id="IPR036318">
    <property type="entry name" value="FAD-bd_PCMH-like_sf"/>
</dbReference>
<feature type="domain" description="FAD-binding PCMH-type" evidence="1">
    <location>
        <begin position="1"/>
        <end position="210"/>
    </location>
</feature>
<organism evidence="2 3">
    <name type="scientific">Streptomyces maoxianensis</name>
    <dbReference type="NCBI Taxonomy" id="1459942"/>
    <lineage>
        <taxon>Bacteria</taxon>
        <taxon>Bacillati</taxon>
        <taxon>Actinomycetota</taxon>
        <taxon>Actinomycetes</taxon>
        <taxon>Kitasatosporales</taxon>
        <taxon>Streptomycetaceae</taxon>
        <taxon>Streptomyces</taxon>
    </lineage>
</organism>
<evidence type="ECO:0000313" key="2">
    <source>
        <dbReference type="EMBL" id="MFC4607043.1"/>
    </source>
</evidence>
<sequence>MNQPLTLDEAAAVVLDSGAELRAGGTDTTARRRGGVTRSAAVQIPLLPALHGITRQADGTTRIGALTGVAELSDDPGLQADYPALTRTAGALATPQIRTAGTLGGNLLQHNRCWYYRNPHFSCYRDGGEGCPARTGIHLHAAVIDQGPCIAPHPSSIAIALLSYDARIDVHELGTLSVADLYGDGSDPTRDHLLAPQQILTAVTLPAPLPGERAAYNRAISRAGAEWPLVEAVARVRVSDGIVTAVGVAAGGIAHTPLRLPEVEDALLGREPTPEILFTAATAATERCSPLPQTRYKVELLRDTVLDVLEKAVGAEAPTRAETA</sequence>
<dbReference type="RefSeq" id="WP_381191753.1">
    <property type="nucleotide sequence ID" value="NZ_JBHSFE010000005.1"/>
</dbReference>
<gene>
    <name evidence="2" type="ORF">ACFO9E_04285</name>
</gene>
<dbReference type="SMART" id="SM01092">
    <property type="entry name" value="CO_deh_flav_C"/>
    <property type="match status" value="1"/>
</dbReference>
<dbReference type="Pfam" id="PF00941">
    <property type="entry name" value="FAD_binding_5"/>
    <property type="match status" value="1"/>
</dbReference>
<dbReference type="PANTHER" id="PTHR42659">
    <property type="entry name" value="XANTHINE DEHYDROGENASE SUBUNIT C-RELATED"/>
    <property type="match status" value="1"/>
</dbReference>
<protein>
    <submittedName>
        <fullName evidence="2">FAD binding domain-containing protein</fullName>
    </submittedName>
</protein>
<accession>A0ABV9G1A5</accession>
<comment type="caution">
    <text evidence="2">The sequence shown here is derived from an EMBL/GenBank/DDBJ whole genome shotgun (WGS) entry which is preliminary data.</text>
</comment>
<dbReference type="Gene3D" id="3.30.465.10">
    <property type="match status" value="1"/>
</dbReference>
<dbReference type="InterPro" id="IPR005107">
    <property type="entry name" value="CO_DH_flav_C"/>
</dbReference>
<evidence type="ECO:0000259" key="1">
    <source>
        <dbReference type="PROSITE" id="PS51387"/>
    </source>
</evidence>
<dbReference type="Proteomes" id="UP001595993">
    <property type="component" value="Unassembled WGS sequence"/>
</dbReference>
<dbReference type="PROSITE" id="PS51387">
    <property type="entry name" value="FAD_PCMH"/>
    <property type="match status" value="1"/>
</dbReference>
<dbReference type="SUPFAM" id="SSF55447">
    <property type="entry name" value="CO dehydrogenase flavoprotein C-terminal domain-like"/>
    <property type="match status" value="1"/>
</dbReference>
<dbReference type="Pfam" id="PF03450">
    <property type="entry name" value="CO_deh_flav_C"/>
    <property type="match status" value="1"/>
</dbReference>
<dbReference type="InterPro" id="IPR002346">
    <property type="entry name" value="Mopterin_DH_FAD-bd"/>
</dbReference>
<dbReference type="EMBL" id="JBHSFE010000005">
    <property type="protein sequence ID" value="MFC4607043.1"/>
    <property type="molecule type" value="Genomic_DNA"/>
</dbReference>
<dbReference type="PANTHER" id="PTHR42659:SF1">
    <property type="entry name" value="OXIDOREDUCTASE"/>
    <property type="match status" value="1"/>
</dbReference>
<proteinExistence type="predicted"/>
<dbReference type="InterPro" id="IPR051312">
    <property type="entry name" value="Diverse_Substr_Oxidored"/>
</dbReference>
<name>A0ABV9G1A5_9ACTN</name>
<keyword evidence="3" id="KW-1185">Reference proteome</keyword>
<evidence type="ECO:0000313" key="3">
    <source>
        <dbReference type="Proteomes" id="UP001595993"/>
    </source>
</evidence>
<dbReference type="InterPro" id="IPR016169">
    <property type="entry name" value="FAD-bd_PCMH_sub2"/>
</dbReference>
<dbReference type="Gene3D" id="3.30.390.50">
    <property type="entry name" value="CO dehydrogenase flavoprotein, C-terminal domain"/>
    <property type="match status" value="1"/>
</dbReference>